<dbReference type="EMBL" id="ADTV01000004">
    <property type="protein sequence ID" value="EFG85618.1"/>
    <property type="molecule type" value="Genomic_DNA"/>
</dbReference>
<sequence length="177" mass="18786">MSPSASGAGISGHRDIQVMERFTVSPFARPLFFTLPALVALPAYFCTPALAQSIATQKVQHAMDVLHFKPDAASQSCLEKLQELHKVQAVIEKASEGTRNPDLSLAHDVMESDYEDATESCVPDAAKLCNGKQFQSDAHFRQACESLDAVMSIDGSSEGEEMATPPEGSSPSDGGGG</sequence>
<dbReference type="Proteomes" id="UP000006468">
    <property type="component" value="Chromosome"/>
</dbReference>
<evidence type="ECO:0000256" key="1">
    <source>
        <dbReference type="SAM" id="MobiDB-lite"/>
    </source>
</evidence>
<evidence type="ECO:0000313" key="3">
    <source>
        <dbReference type="Proteomes" id="UP000006468"/>
    </source>
</evidence>
<accession>D5QBD2</accession>
<feature type="compositionally biased region" description="Low complexity" evidence="1">
    <location>
        <begin position="165"/>
        <end position="177"/>
    </location>
</feature>
<proteinExistence type="predicted"/>
<organism evidence="2 3">
    <name type="scientific">Novacetimonas hansenii ATCC 23769</name>
    <dbReference type="NCBI Taxonomy" id="714995"/>
    <lineage>
        <taxon>Bacteria</taxon>
        <taxon>Pseudomonadati</taxon>
        <taxon>Pseudomonadota</taxon>
        <taxon>Alphaproteobacteria</taxon>
        <taxon>Acetobacterales</taxon>
        <taxon>Acetobacteraceae</taxon>
        <taxon>Novacetimonas</taxon>
    </lineage>
</organism>
<reference evidence="2 3" key="1">
    <citation type="journal article" date="2010" name="J. Bacteriol.">
        <title>Genome sequence of a cellulose-producing bacterium, Gluconacetobacter hansenii ATCC 23769.</title>
        <authorList>
            <person name="Iyer P.R."/>
            <person name="Geib S.M."/>
            <person name="Catchmark J."/>
            <person name="Kao T.H."/>
            <person name="Tien M."/>
        </authorList>
    </citation>
    <scope>NUCLEOTIDE SEQUENCE [LARGE SCALE GENOMIC DNA]</scope>
    <source>
        <strain evidence="2 3">ATCC 23769</strain>
    </source>
</reference>
<dbReference type="HOGENOM" id="CLU_129789_0_0_5"/>
<comment type="caution">
    <text evidence="2">The sequence shown here is derived from an EMBL/GenBank/DDBJ whole genome shotgun (WGS) entry which is preliminary data.</text>
</comment>
<protein>
    <submittedName>
        <fullName evidence="2">Uncharacterized protein</fullName>
    </submittedName>
</protein>
<name>D5QBD2_NOVHA</name>
<feature type="region of interest" description="Disordered" evidence="1">
    <location>
        <begin position="154"/>
        <end position="177"/>
    </location>
</feature>
<gene>
    <name evidence="2" type="ORF">GXY_02126</name>
</gene>
<evidence type="ECO:0000313" key="2">
    <source>
        <dbReference type="EMBL" id="EFG85618.1"/>
    </source>
</evidence>
<dbReference type="AlphaFoldDB" id="D5QBD2"/>